<evidence type="ECO:0000313" key="3">
    <source>
        <dbReference type="Proteomes" id="UP000186666"/>
    </source>
</evidence>
<organism evidence="2 3">
    <name type="scientific">Paenibacillus macquariensis</name>
    <dbReference type="NCBI Taxonomy" id="948756"/>
    <lineage>
        <taxon>Bacteria</taxon>
        <taxon>Bacillati</taxon>
        <taxon>Bacillota</taxon>
        <taxon>Bacilli</taxon>
        <taxon>Bacillales</taxon>
        <taxon>Paenibacillaceae</taxon>
        <taxon>Paenibacillus</taxon>
    </lineage>
</organism>
<keyword evidence="1" id="KW-1133">Transmembrane helix</keyword>
<accession>A0ABY1K779</accession>
<feature type="transmembrane region" description="Helical" evidence="1">
    <location>
        <begin position="40"/>
        <end position="66"/>
    </location>
</feature>
<name>A0ABY1K779_9BACL</name>
<reference evidence="2 3" key="1">
    <citation type="submission" date="2017-01" db="EMBL/GenBank/DDBJ databases">
        <authorList>
            <person name="Varghese N."/>
            <person name="Submissions S."/>
        </authorList>
    </citation>
    <scope>NUCLEOTIDE SEQUENCE [LARGE SCALE GENOMIC DNA]</scope>
    <source>
        <strain evidence="2 3">ATCC 23464</strain>
    </source>
</reference>
<evidence type="ECO:0000256" key="1">
    <source>
        <dbReference type="SAM" id="Phobius"/>
    </source>
</evidence>
<comment type="caution">
    <text evidence="2">The sequence shown here is derived from an EMBL/GenBank/DDBJ whole genome shotgun (WGS) entry which is preliminary data.</text>
</comment>
<keyword evidence="3" id="KW-1185">Reference proteome</keyword>
<dbReference type="Proteomes" id="UP000186666">
    <property type="component" value="Unassembled WGS sequence"/>
</dbReference>
<dbReference type="RefSeq" id="WP_068583970.1">
    <property type="nucleotide sequence ID" value="NZ_FTNK01000011.1"/>
</dbReference>
<feature type="transmembrane region" description="Helical" evidence="1">
    <location>
        <begin position="7"/>
        <end position="28"/>
    </location>
</feature>
<keyword evidence="1" id="KW-0472">Membrane</keyword>
<proteinExistence type="predicted"/>
<evidence type="ECO:0000313" key="2">
    <source>
        <dbReference type="EMBL" id="SIR35165.1"/>
    </source>
</evidence>
<sequence>MVKTLRGMAIVIIILVFIGGIVAGNVYAPEPLRVFEDKKFLWSIALMWWVAGGVSSVFVFAFSTLLEHVQGISSRLDEIETTTRRIHREIQE</sequence>
<gene>
    <name evidence="2" type="ORF">SAMN05421578_111149</name>
</gene>
<dbReference type="EMBL" id="FTNK01000011">
    <property type="protein sequence ID" value="SIR35165.1"/>
    <property type="molecule type" value="Genomic_DNA"/>
</dbReference>
<keyword evidence="1" id="KW-0812">Transmembrane</keyword>
<protein>
    <submittedName>
        <fullName evidence="2">Uncharacterized protein</fullName>
    </submittedName>
</protein>